<accession>A0ABR1WQD0</accession>
<evidence type="ECO:0000313" key="2">
    <source>
        <dbReference type="EMBL" id="KAK8085751.1"/>
    </source>
</evidence>
<dbReference type="Proteomes" id="UP001433268">
    <property type="component" value="Unassembled WGS sequence"/>
</dbReference>
<feature type="region of interest" description="Disordered" evidence="1">
    <location>
        <begin position="154"/>
        <end position="178"/>
    </location>
</feature>
<dbReference type="EMBL" id="JAQQWN010000005">
    <property type="protein sequence ID" value="KAK8085751.1"/>
    <property type="molecule type" value="Genomic_DNA"/>
</dbReference>
<keyword evidence="3" id="KW-1185">Reference proteome</keyword>
<comment type="caution">
    <text evidence="2">The sequence shown here is derived from an EMBL/GenBank/DDBJ whole genome shotgun (WGS) entry which is preliminary data.</text>
</comment>
<organism evidence="2 3">
    <name type="scientific">Apiospora hydei</name>
    <dbReference type="NCBI Taxonomy" id="1337664"/>
    <lineage>
        <taxon>Eukaryota</taxon>
        <taxon>Fungi</taxon>
        <taxon>Dikarya</taxon>
        <taxon>Ascomycota</taxon>
        <taxon>Pezizomycotina</taxon>
        <taxon>Sordariomycetes</taxon>
        <taxon>Xylariomycetidae</taxon>
        <taxon>Amphisphaeriales</taxon>
        <taxon>Apiosporaceae</taxon>
        <taxon>Apiospora</taxon>
    </lineage>
</organism>
<dbReference type="RefSeq" id="XP_066670260.1">
    <property type="nucleotide sequence ID" value="XM_066811337.1"/>
</dbReference>
<proteinExistence type="predicted"/>
<evidence type="ECO:0000313" key="3">
    <source>
        <dbReference type="Proteomes" id="UP001433268"/>
    </source>
</evidence>
<protein>
    <submittedName>
        <fullName evidence="2">Uncharacterized protein</fullName>
    </submittedName>
</protein>
<sequence length="202" mass="22739">MPLFSGICEYLPYRPPERRPHPAWNRHGFQSVVVDDGRYVECRMPLLHPDPADPHRVCGARIRNTEHDLRCHWTRQHNPNGAHARDTAKDPSRPWECAASCKQAKGSPSWTTHLSHMRRVHKFRGDSRRIRKAGGVRKAGGTIDPETNEIVLPKEASEDVPDGPMFWEDHQDGGEGPPVVQLAALSLQPKCNLSASRTSSPR</sequence>
<reference evidence="2 3" key="1">
    <citation type="submission" date="2023-01" db="EMBL/GenBank/DDBJ databases">
        <title>Analysis of 21 Apiospora genomes using comparative genomics revels a genus with tremendous synthesis potential of carbohydrate active enzymes and secondary metabolites.</title>
        <authorList>
            <person name="Sorensen T."/>
        </authorList>
    </citation>
    <scope>NUCLEOTIDE SEQUENCE [LARGE SCALE GENOMIC DNA]</scope>
    <source>
        <strain evidence="2 3">CBS 114990</strain>
    </source>
</reference>
<evidence type="ECO:0000256" key="1">
    <source>
        <dbReference type="SAM" id="MobiDB-lite"/>
    </source>
</evidence>
<dbReference type="GeneID" id="92044397"/>
<name>A0ABR1WQD0_9PEZI</name>
<gene>
    <name evidence="2" type="ORF">PG997_007022</name>
</gene>